<evidence type="ECO:0000256" key="2">
    <source>
        <dbReference type="ARBA" id="ARBA00023002"/>
    </source>
</evidence>
<sequence length="165" mass="17980">TVEDFRSVMEVNFLGSVNCILEVLPHMKEIGKGLIINIASVAALHGVPYLGAYSASKAALVALSQSLRAELAKSGISIMIVYPGYTQTDFFKNEKKVGGARRPAGPYAPARKVARSIIKAIESERLDLVLSLGGNALKFSQSLMPWLVERTMQRIAYKLADKKEV</sequence>
<dbReference type="AlphaFoldDB" id="X1GK76"/>
<dbReference type="PROSITE" id="PS00061">
    <property type="entry name" value="ADH_SHORT"/>
    <property type="match status" value="1"/>
</dbReference>
<name>X1GK76_9ZZZZ</name>
<dbReference type="PANTHER" id="PTHR44196:SF1">
    <property type="entry name" value="DEHYDROGENASE_REDUCTASE SDR FAMILY MEMBER 7B"/>
    <property type="match status" value="1"/>
</dbReference>
<evidence type="ECO:0000256" key="1">
    <source>
        <dbReference type="ARBA" id="ARBA00006484"/>
    </source>
</evidence>
<dbReference type="PRINTS" id="PR00080">
    <property type="entry name" value="SDRFAMILY"/>
</dbReference>
<evidence type="ECO:0008006" key="4">
    <source>
        <dbReference type="Google" id="ProtNLM"/>
    </source>
</evidence>
<dbReference type="PRINTS" id="PR00081">
    <property type="entry name" value="GDHRDH"/>
</dbReference>
<reference evidence="3" key="1">
    <citation type="journal article" date="2014" name="Front. Microbiol.">
        <title>High frequency of phylogenetically diverse reductive dehalogenase-homologous genes in deep subseafloor sedimentary metagenomes.</title>
        <authorList>
            <person name="Kawai M."/>
            <person name="Futagami T."/>
            <person name="Toyoda A."/>
            <person name="Takaki Y."/>
            <person name="Nishi S."/>
            <person name="Hori S."/>
            <person name="Arai W."/>
            <person name="Tsubouchi T."/>
            <person name="Morono Y."/>
            <person name="Uchiyama I."/>
            <person name="Ito T."/>
            <person name="Fujiyama A."/>
            <person name="Inagaki F."/>
            <person name="Takami H."/>
        </authorList>
    </citation>
    <scope>NUCLEOTIDE SEQUENCE</scope>
    <source>
        <strain evidence="3">Expedition CK06-06</strain>
    </source>
</reference>
<proteinExistence type="inferred from homology"/>
<organism evidence="3">
    <name type="scientific">marine sediment metagenome</name>
    <dbReference type="NCBI Taxonomy" id="412755"/>
    <lineage>
        <taxon>unclassified sequences</taxon>
        <taxon>metagenomes</taxon>
        <taxon>ecological metagenomes</taxon>
    </lineage>
</organism>
<dbReference type="PANTHER" id="PTHR44196">
    <property type="entry name" value="DEHYDROGENASE/REDUCTASE SDR FAMILY MEMBER 7B"/>
    <property type="match status" value="1"/>
</dbReference>
<dbReference type="InterPro" id="IPR036291">
    <property type="entry name" value="NAD(P)-bd_dom_sf"/>
</dbReference>
<keyword evidence="2" id="KW-0560">Oxidoreductase</keyword>
<feature type="non-terminal residue" evidence="3">
    <location>
        <position position="1"/>
    </location>
</feature>
<comment type="caution">
    <text evidence="3">The sequence shown here is derived from an EMBL/GenBank/DDBJ whole genome shotgun (WGS) entry which is preliminary data.</text>
</comment>
<dbReference type="GO" id="GO:0016491">
    <property type="term" value="F:oxidoreductase activity"/>
    <property type="evidence" value="ECO:0007669"/>
    <property type="project" value="UniProtKB-KW"/>
</dbReference>
<evidence type="ECO:0000313" key="3">
    <source>
        <dbReference type="EMBL" id="GAH45255.1"/>
    </source>
</evidence>
<dbReference type="SUPFAM" id="SSF51735">
    <property type="entry name" value="NAD(P)-binding Rossmann-fold domains"/>
    <property type="match status" value="1"/>
</dbReference>
<dbReference type="InterPro" id="IPR002347">
    <property type="entry name" value="SDR_fam"/>
</dbReference>
<dbReference type="InterPro" id="IPR020904">
    <property type="entry name" value="Sc_DH/Rdtase_CS"/>
</dbReference>
<protein>
    <recommendedName>
        <fullName evidence="4">SDR family NAD(P)-dependent oxidoreductase</fullName>
    </recommendedName>
</protein>
<accession>X1GK76</accession>
<dbReference type="GO" id="GO:0016020">
    <property type="term" value="C:membrane"/>
    <property type="evidence" value="ECO:0007669"/>
    <property type="project" value="TreeGrafter"/>
</dbReference>
<comment type="similarity">
    <text evidence="1">Belongs to the short-chain dehydrogenases/reductases (SDR) family.</text>
</comment>
<dbReference type="Pfam" id="PF00106">
    <property type="entry name" value="adh_short"/>
    <property type="match status" value="1"/>
</dbReference>
<gene>
    <name evidence="3" type="ORF">S03H2_21543</name>
</gene>
<dbReference type="EMBL" id="BARU01011482">
    <property type="protein sequence ID" value="GAH45255.1"/>
    <property type="molecule type" value="Genomic_DNA"/>
</dbReference>
<dbReference type="Gene3D" id="3.40.50.720">
    <property type="entry name" value="NAD(P)-binding Rossmann-like Domain"/>
    <property type="match status" value="1"/>
</dbReference>